<name>A0A0E0HDG6_ORYNI</name>
<keyword evidence="2" id="KW-1185">Reference proteome</keyword>
<proteinExistence type="predicted"/>
<sequence length="125" mass="13514">MGGGSRWEKEARWEMAGEQSSYAVAAATTTATRSSTTTPVLLTGSRHRRRGDMAAAGREQDIKIGENGRTPQWSSSISKIMNGNDARMRRPLQIGPQLLPMQCAGEHIHSLFKPTGGGAPLLYTC</sequence>
<accession>A0A0E0HDG6</accession>
<evidence type="ECO:0000313" key="1">
    <source>
        <dbReference type="EnsemblPlants" id="ONIVA05G14340.1"/>
    </source>
</evidence>
<evidence type="ECO:0000313" key="2">
    <source>
        <dbReference type="Proteomes" id="UP000006591"/>
    </source>
</evidence>
<reference evidence="1" key="2">
    <citation type="submission" date="2018-04" db="EMBL/GenBank/DDBJ databases">
        <title>OnivRS2 (Oryza nivara Reference Sequence Version 2).</title>
        <authorList>
            <person name="Zhang J."/>
            <person name="Kudrna D."/>
            <person name="Lee S."/>
            <person name="Talag J."/>
            <person name="Rajasekar S."/>
            <person name="Welchert J."/>
            <person name="Hsing Y.-I."/>
            <person name="Wing R.A."/>
        </authorList>
    </citation>
    <scope>NUCLEOTIDE SEQUENCE [LARGE SCALE GENOMIC DNA]</scope>
    <source>
        <strain evidence="1">SL10</strain>
    </source>
</reference>
<reference evidence="1" key="1">
    <citation type="submission" date="2015-04" db="UniProtKB">
        <authorList>
            <consortium name="EnsemblPlants"/>
        </authorList>
    </citation>
    <scope>IDENTIFICATION</scope>
    <source>
        <strain evidence="1">SL10</strain>
    </source>
</reference>
<protein>
    <submittedName>
        <fullName evidence="1">Uncharacterized protein</fullName>
    </submittedName>
</protein>
<dbReference type="HOGENOM" id="CLU_1996298_0_0_1"/>
<dbReference type="AlphaFoldDB" id="A0A0E0HDG6"/>
<dbReference type="EnsemblPlants" id="ONIVA05G14340.1">
    <property type="protein sequence ID" value="ONIVA05G14340.1"/>
    <property type="gene ID" value="ONIVA05G14340"/>
</dbReference>
<dbReference type="Gramene" id="ONIVA05G14340.1">
    <property type="protein sequence ID" value="ONIVA05G14340.1"/>
    <property type="gene ID" value="ONIVA05G14340"/>
</dbReference>
<organism evidence="1">
    <name type="scientific">Oryza nivara</name>
    <name type="common">Indian wild rice</name>
    <name type="synonym">Oryza sativa f. spontanea</name>
    <dbReference type="NCBI Taxonomy" id="4536"/>
    <lineage>
        <taxon>Eukaryota</taxon>
        <taxon>Viridiplantae</taxon>
        <taxon>Streptophyta</taxon>
        <taxon>Embryophyta</taxon>
        <taxon>Tracheophyta</taxon>
        <taxon>Spermatophyta</taxon>
        <taxon>Magnoliopsida</taxon>
        <taxon>Liliopsida</taxon>
        <taxon>Poales</taxon>
        <taxon>Poaceae</taxon>
        <taxon>BOP clade</taxon>
        <taxon>Oryzoideae</taxon>
        <taxon>Oryzeae</taxon>
        <taxon>Oryzinae</taxon>
        <taxon>Oryza</taxon>
    </lineage>
</organism>
<dbReference type="Proteomes" id="UP000006591">
    <property type="component" value="Chromosome 5"/>
</dbReference>